<dbReference type="EMBL" id="KE525299">
    <property type="protein sequence ID" value="KFB45252.1"/>
    <property type="molecule type" value="Genomic_DNA"/>
</dbReference>
<evidence type="ECO:0000256" key="1">
    <source>
        <dbReference type="SAM" id="MobiDB-lite"/>
    </source>
</evidence>
<evidence type="ECO:0000313" key="3">
    <source>
        <dbReference type="EnsemblMetazoa" id="ASIC013090-PA"/>
    </source>
</evidence>
<dbReference type="VEuPathDB" id="VectorBase:ASIC013090"/>
<organism evidence="2">
    <name type="scientific">Anopheles sinensis</name>
    <name type="common">Mosquito</name>
    <dbReference type="NCBI Taxonomy" id="74873"/>
    <lineage>
        <taxon>Eukaryota</taxon>
        <taxon>Metazoa</taxon>
        <taxon>Ecdysozoa</taxon>
        <taxon>Arthropoda</taxon>
        <taxon>Hexapoda</taxon>
        <taxon>Insecta</taxon>
        <taxon>Pterygota</taxon>
        <taxon>Neoptera</taxon>
        <taxon>Endopterygota</taxon>
        <taxon>Diptera</taxon>
        <taxon>Nematocera</taxon>
        <taxon>Culicoidea</taxon>
        <taxon>Culicidae</taxon>
        <taxon>Anophelinae</taxon>
        <taxon>Anopheles</taxon>
    </lineage>
</organism>
<reference evidence="2 4" key="1">
    <citation type="journal article" date="2014" name="BMC Genomics">
        <title>Genome sequence of Anopheles sinensis provides insight into genetics basis of mosquito competence for malaria parasites.</title>
        <authorList>
            <person name="Zhou D."/>
            <person name="Zhang D."/>
            <person name="Ding G."/>
            <person name="Shi L."/>
            <person name="Hou Q."/>
            <person name="Ye Y."/>
            <person name="Xu Y."/>
            <person name="Zhou H."/>
            <person name="Xiong C."/>
            <person name="Li S."/>
            <person name="Yu J."/>
            <person name="Hong S."/>
            <person name="Yu X."/>
            <person name="Zou P."/>
            <person name="Chen C."/>
            <person name="Chang X."/>
            <person name="Wang W."/>
            <person name="Lv Y."/>
            <person name="Sun Y."/>
            <person name="Ma L."/>
            <person name="Shen B."/>
            <person name="Zhu C."/>
        </authorList>
    </citation>
    <scope>NUCLEOTIDE SEQUENCE [LARGE SCALE GENOMIC DNA]</scope>
</reference>
<feature type="region of interest" description="Disordered" evidence="1">
    <location>
        <begin position="121"/>
        <end position="141"/>
    </location>
</feature>
<evidence type="ECO:0000313" key="2">
    <source>
        <dbReference type="EMBL" id="KFB45252.1"/>
    </source>
</evidence>
<name>A0A084W4V8_ANOSI</name>
<dbReference type="VEuPathDB" id="VectorBase:ASIS000826"/>
<accession>A0A084W4V8</accession>
<dbReference type="OrthoDB" id="10013007at2759"/>
<reference evidence="3" key="2">
    <citation type="submission" date="2020-05" db="UniProtKB">
        <authorList>
            <consortium name="EnsemblMetazoa"/>
        </authorList>
    </citation>
    <scope>IDENTIFICATION</scope>
</reference>
<dbReference type="Proteomes" id="UP000030765">
    <property type="component" value="Unassembled WGS sequence"/>
</dbReference>
<feature type="region of interest" description="Disordered" evidence="1">
    <location>
        <begin position="29"/>
        <end position="51"/>
    </location>
</feature>
<dbReference type="AlphaFoldDB" id="A0A084W4V8"/>
<protein>
    <submittedName>
        <fullName evidence="2">AGAP008273-PA-like protein</fullName>
    </submittedName>
</protein>
<dbReference type="EMBL" id="ATLV01020385">
    <property type="status" value="NOT_ANNOTATED_CDS"/>
    <property type="molecule type" value="Genomic_DNA"/>
</dbReference>
<feature type="compositionally biased region" description="Low complexity" evidence="1">
    <location>
        <begin position="30"/>
        <end position="39"/>
    </location>
</feature>
<keyword evidence="4" id="KW-1185">Reference proteome</keyword>
<gene>
    <name evidence="2" type="ORF">ZHAS_00013090</name>
</gene>
<sequence>MHEVEYFTDNLMASMVRKPSSKCSYNLLDSQSSTQQQQQHQDRRGYNKCDENINNAVDPMLLTSSDEESSGSPTNETNNCIMFMEKPMLVKLFSNAAPMTTSVVDGVEYEFKRNLIRQTNSASSSPKRFPTITPPKHADSLDSVNLGEDSEELDRASWFQAGLPRELSLENIPIKCKCTDDYDTFSALNEYSKLFFDLDICS</sequence>
<dbReference type="EnsemblMetazoa" id="ASIC013090-RA">
    <property type="protein sequence ID" value="ASIC013090-PA"/>
    <property type="gene ID" value="ASIC013090"/>
</dbReference>
<feature type="compositionally biased region" description="Basic and acidic residues" evidence="1">
    <location>
        <begin position="40"/>
        <end position="51"/>
    </location>
</feature>
<proteinExistence type="predicted"/>
<evidence type="ECO:0000313" key="4">
    <source>
        <dbReference type="Proteomes" id="UP000030765"/>
    </source>
</evidence>